<sequence length="611" mass="70229">MGPRPEHLRLRRLLDESLRPFSDTTAINLTEELEKDLLIALSQVLRRIKQWACDFDSDEEPLAEPVDDTECSVSFDSHTDSCHSSNKFVGDLILLLNVESRYAQLLVENILVAISEFLLVSDSGWDDFMQSLCLCLEGAISKSLLDTKSANWPVMASMFRVLRSILKFIKQDFDNKLMEAHLVSIISLLLNLPWDVLRKAYFGQEFETLQGSSRDDASLLQKEVVKLKEIITMFFGNLVQFLCSLVSHIDSLDDGGGVPTVMCRTIDLVPMLTTWCNTELQNSLHVRISHYLRHKVLMLMVKLSSNTLIEQTIHVKWVDHLSSHFQDLLLQPISRGESDQVDFLEGSPFCTSIVDHDSQNDVPSHHLQRLTVFLFLKCCLSLIGTKGHLNVDSECCTENMGLAKLYEWFRTQIPPDILVNDELYFDRCVRFTFSFLQLFMPEDDILFQMLLQLFRVPFYPTRRVTIKNDPLADVKNHSVFLVSDVFNPIHIFHLFLAQIHYDHQVFLDYLISKDAGSSSAEYLLRSLRVLCNSWSSFVEFLGLGHKRQKVLHSTHGTKDFTSNTLPFVAARDCLVSLKKSINNLNRKNLFPYNPQALLRRLVRFEELCLKQ</sequence>
<dbReference type="InterPro" id="IPR032794">
    <property type="entry name" value="LINES_N"/>
</dbReference>
<organism evidence="3 4">
    <name type="scientific">Striga hermonthica</name>
    <name type="common">Purple witchweed</name>
    <name type="synonym">Buchnera hermonthica</name>
    <dbReference type="NCBI Taxonomy" id="68872"/>
    <lineage>
        <taxon>Eukaryota</taxon>
        <taxon>Viridiplantae</taxon>
        <taxon>Streptophyta</taxon>
        <taxon>Embryophyta</taxon>
        <taxon>Tracheophyta</taxon>
        <taxon>Spermatophyta</taxon>
        <taxon>Magnoliopsida</taxon>
        <taxon>eudicotyledons</taxon>
        <taxon>Gunneridae</taxon>
        <taxon>Pentapetalae</taxon>
        <taxon>asterids</taxon>
        <taxon>lamiids</taxon>
        <taxon>Lamiales</taxon>
        <taxon>Orobanchaceae</taxon>
        <taxon>Buchnereae</taxon>
        <taxon>Striga</taxon>
    </lineage>
</organism>
<gene>
    <name evidence="3" type="ORF">SHERM_28040</name>
</gene>
<evidence type="ECO:0000313" key="3">
    <source>
        <dbReference type="EMBL" id="CAA0832766.1"/>
    </source>
</evidence>
<dbReference type="Pfam" id="PF14694">
    <property type="entry name" value="LINES_N"/>
    <property type="match status" value="1"/>
</dbReference>
<accession>A0A9N7RK38</accession>
<keyword evidence="4" id="KW-1185">Reference proteome</keyword>
<dbReference type="OrthoDB" id="8251209at2759"/>
<comment type="caution">
    <text evidence="3">The sequence shown here is derived from an EMBL/GenBank/DDBJ whole genome shotgun (WGS) entry which is preliminary data.</text>
</comment>
<reference evidence="3" key="1">
    <citation type="submission" date="2019-12" db="EMBL/GenBank/DDBJ databases">
        <authorList>
            <person name="Scholes J."/>
        </authorList>
    </citation>
    <scope>NUCLEOTIDE SEQUENCE</scope>
</reference>
<evidence type="ECO:0008006" key="5">
    <source>
        <dbReference type="Google" id="ProtNLM"/>
    </source>
</evidence>
<protein>
    <recommendedName>
        <fullName evidence="5">Protein Lines C-terminal domain-containing protein</fullName>
    </recommendedName>
</protein>
<dbReference type="PANTHER" id="PTHR16057:SF1">
    <property type="entry name" value="PROTEIN LINES HOMOLOG 1"/>
    <property type="match status" value="1"/>
</dbReference>
<evidence type="ECO:0000259" key="1">
    <source>
        <dbReference type="Pfam" id="PF14694"/>
    </source>
</evidence>
<dbReference type="InterPro" id="IPR029415">
    <property type="entry name" value="Lines_C"/>
</dbReference>
<dbReference type="AlphaFoldDB" id="A0A9N7RK38"/>
<dbReference type="Proteomes" id="UP001153555">
    <property type="component" value="Unassembled WGS sequence"/>
</dbReference>
<proteinExistence type="predicted"/>
<evidence type="ECO:0000259" key="2">
    <source>
        <dbReference type="Pfam" id="PF14695"/>
    </source>
</evidence>
<feature type="domain" description="Protein Lines C-terminal" evidence="2">
    <location>
        <begin position="572"/>
        <end position="606"/>
    </location>
</feature>
<evidence type="ECO:0000313" key="4">
    <source>
        <dbReference type="Proteomes" id="UP001153555"/>
    </source>
</evidence>
<name>A0A9N7RK38_STRHE</name>
<dbReference type="EMBL" id="CACSLK010027837">
    <property type="protein sequence ID" value="CAA0832766.1"/>
    <property type="molecule type" value="Genomic_DNA"/>
</dbReference>
<dbReference type="InterPro" id="IPR024875">
    <property type="entry name" value="Protein_Lines"/>
</dbReference>
<feature type="domain" description="Protein Lines N-terminal" evidence="1">
    <location>
        <begin position="435"/>
        <end position="539"/>
    </location>
</feature>
<dbReference type="Pfam" id="PF14695">
    <property type="entry name" value="LINES_C"/>
    <property type="match status" value="1"/>
</dbReference>
<dbReference type="PANTHER" id="PTHR16057">
    <property type="entry name" value="WINS1, 2 PROTEIN"/>
    <property type="match status" value="1"/>
</dbReference>